<evidence type="ECO:0000313" key="2">
    <source>
        <dbReference type="EMBL" id="MFC3122838.1"/>
    </source>
</evidence>
<evidence type="ECO:0000256" key="1">
    <source>
        <dbReference type="SAM" id="SignalP"/>
    </source>
</evidence>
<keyword evidence="1" id="KW-0732">Signal</keyword>
<evidence type="ECO:0000313" key="3">
    <source>
        <dbReference type="Proteomes" id="UP001595478"/>
    </source>
</evidence>
<dbReference type="RefSeq" id="WP_376920968.1">
    <property type="nucleotide sequence ID" value="NZ_JBHRSW010000036.1"/>
</dbReference>
<accession>A0ABV7FRB8</accession>
<proteinExistence type="predicted"/>
<dbReference type="Gene3D" id="3.60.15.10">
    <property type="entry name" value="Ribonuclease Z/Hydroxyacylglutathione hydrolase-like"/>
    <property type="match status" value="1"/>
</dbReference>
<dbReference type="SUPFAM" id="SSF56281">
    <property type="entry name" value="Metallo-hydrolase/oxidoreductase"/>
    <property type="match status" value="1"/>
</dbReference>
<protein>
    <recommendedName>
        <fullName evidence="4">Metallo-beta-lactamase domain-containing protein</fullName>
    </recommendedName>
</protein>
<comment type="caution">
    <text evidence="2">The sequence shown here is derived from an EMBL/GenBank/DDBJ whole genome shotgun (WGS) entry which is preliminary data.</text>
</comment>
<feature type="signal peptide" evidence="1">
    <location>
        <begin position="1"/>
        <end position="21"/>
    </location>
</feature>
<dbReference type="EMBL" id="JBHRSW010000036">
    <property type="protein sequence ID" value="MFC3122838.1"/>
    <property type="molecule type" value="Genomic_DNA"/>
</dbReference>
<dbReference type="InterPro" id="IPR036866">
    <property type="entry name" value="RibonucZ/Hydroxyglut_hydro"/>
</dbReference>
<organism evidence="2 3">
    <name type="scientific">Agaribacter flavus</name>
    <dbReference type="NCBI Taxonomy" id="1902781"/>
    <lineage>
        <taxon>Bacteria</taxon>
        <taxon>Pseudomonadati</taxon>
        <taxon>Pseudomonadota</taxon>
        <taxon>Gammaproteobacteria</taxon>
        <taxon>Alteromonadales</taxon>
        <taxon>Alteromonadaceae</taxon>
        <taxon>Agaribacter</taxon>
    </lineage>
</organism>
<evidence type="ECO:0008006" key="4">
    <source>
        <dbReference type="Google" id="ProtNLM"/>
    </source>
</evidence>
<keyword evidence="3" id="KW-1185">Reference proteome</keyword>
<name>A0ABV7FRB8_9ALTE</name>
<dbReference type="Proteomes" id="UP001595478">
    <property type="component" value="Unassembled WGS sequence"/>
</dbReference>
<feature type="chain" id="PRO_5046673225" description="Metallo-beta-lactamase domain-containing protein" evidence="1">
    <location>
        <begin position="22"/>
        <end position="503"/>
    </location>
</feature>
<sequence>MPLKKVLIVTVLLNASFALVANETDEPSAKDILNNVFKTYFQDAPISNFGGNSISFDYSTNYMYQGYELSREMPFSNRPGITTFHLDFDNQSLTEHSYYRYLQGLYGTLLVNKQGQSQRVNLALNEYQNRAQPFDDLLTQHAMLQPIWLLKVLSDSSVDINANKLQINHEELTYRLCLSHLILKEICLNIDKQNHYILSATQTIRSTTMRFLYRNHIRANGKLTPTYIVKSREKSAYPAVFIYAVKVVNDDLSELSHLSLPKQLKEAKKSDTMDGQIRVQQLSDTVTWITKNAAVSLFVEFSDYILLVDAFDRGLEERIGVFKSISDKPIKRVSISHHHHDHIRALPNLLAGGIQLVTTSPILQYVSETFDLNKDQTTNALVVNNRLTLSDETQKVTMYELTEMQHAKNMMLTYIHKEQLVYLPDHYEEMYLRENKHAIIQLLQFLEREKLPVSGFIQGHGNDLYSTEFIKKEMTKTNYIDALPRDLGQEVKDINTALHYLQQ</sequence>
<reference evidence="3" key="1">
    <citation type="journal article" date="2019" name="Int. J. Syst. Evol. Microbiol.">
        <title>The Global Catalogue of Microorganisms (GCM) 10K type strain sequencing project: providing services to taxonomists for standard genome sequencing and annotation.</title>
        <authorList>
            <consortium name="The Broad Institute Genomics Platform"/>
            <consortium name="The Broad Institute Genome Sequencing Center for Infectious Disease"/>
            <person name="Wu L."/>
            <person name="Ma J."/>
        </authorList>
    </citation>
    <scope>NUCLEOTIDE SEQUENCE [LARGE SCALE GENOMIC DNA]</scope>
    <source>
        <strain evidence="3">KCTC 52473</strain>
    </source>
</reference>
<gene>
    <name evidence="2" type="ORF">ACFOHL_14530</name>
</gene>